<evidence type="ECO:0000313" key="2">
    <source>
        <dbReference type="Proteomes" id="UP000799757"/>
    </source>
</evidence>
<keyword evidence="2" id="KW-1185">Reference proteome</keyword>
<feature type="non-terminal residue" evidence="1">
    <location>
        <position position="159"/>
    </location>
</feature>
<dbReference type="OrthoDB" id="3794650at2759"/>
<evidence type="ECO:0000313" key="1">
    <source>
        <dbReference type="EMBL" id="KAF2787698.1"/>
    </source>
</evidence>
<organism evidence="1 2">
    <name type="scientific">Melanomma pulvis-pyrius CBS 109.77</name>
    <dbReference type="NCBI Taxonomy" id="1314802"/>
    <lineage>
        <taxon>Eukaryota</taxon>
        <taxon>Fungi</taxon>
        <taxon>Dikarya</taxon>
        <taxon>Ascomycota</taxon>
        <taxon>Pezizomycotina</taxon>
        <taxon>Dothideomycetes</taxon>
        <taxon>Pleosporomycetidae</taxon>
        <taxon>Pleosporales</taxon>
        <taxon>Melanommataceae</taxon>
        <taxon>Melanomma</taxon>
    </lineage>
</organism>
<reference evidence="1" key="1">
    <citation type="journal article" date="2020" name="Stud. Mycol.">
        <title>101 Dothideomycetes genomes: a test case for predicting lifestyles and emergence of pathogens.</title>
        <authorList>
            <person name="Haridas S."/>
            <person name="Albert R."/>
            <person name="Binder M."/>
            <person name="Bloem J."/>
            <person name="Labutti K."/>
            <person name="Salamov A."/>
            <person name="Andreopoulos B."/>
            <person name="Baker S."/>
            <person name="Barry K."/>
            <person name="Bills G."/>
            <person name="Bluhm B."/>
            <person name="Cannon C."/>
            <person name="Castanera R."/>
            <person name="Culley D."/>
            <person name="Daum C."/>
            <person name="Ezra D."/>
            <person name="Gonzalez J."/>
            <person name="Henrissat B."/>
            <person name="Kuo A."/>
            <person name="Liang C."/>
            <person name="Lipzen A."/>
            <person name="Lutzoni F."/>
            <person name="Magnuson J."/>
            <person name="Mondo S."/>
            <person name="Nolan M."/>
            <person name="Ohm R."/>
            <person name="Pangilinan J."/>
            <person name="Park H.-J."/>
            <person name="Ramirez L."/>
            <person name="Alfaro M."/>
            <person name="Sun H."/>
            <person name="Tritt A."/>
            <person name="Yoshinaga Y."/>
            <person name="Zwiers L.-H."/>
            <person name="Turgeon B."/>
            <person name="Goodwin S."/>
            <person name="Spatafora J."/>
            <person name="Crous P."/>
            <person name="Grigoriev I."/>
        </authorList>
    </citation>
    <scope>NUCLEOTIDE SEQUENCE</scope>
    <source>
        <strain evidence="1">CBS 109.77</strain>
    </source>
</reference>
<dbReference type="Proteomes" id="UP000799757">
    <property type="component" value="Unassembled WGS sequence"/>
</dbReference>
<accession>A0A6A6WUW8</accession>
<name>A0A6A6WUW8_9PLEO</name>
<dbReference type="EMBL" id="MU002289">
    <property type="protein sequence ID" value="KAF2787698.1"/>
    <property type="molecule type" value="Genomic_DNA"/>
</dbReference>
<sequence length="159" mass="18508">PQGYRTKTLPFVATLTFKITCVPDVNHLRKIIESPYLPELFAAITKVQFTGFHWFSGIAHNRTSNPNLLLCNILPHLQELTINFHTAGMTISAWSERDRIRMENEGNLRRSKQLKVLRMADVVRKYDLNRIFRCRNISLVRLICWDSAIVRYHSQNGDP</sequence>
<dbReference type="AlphaFoldDB" id="A0A6A6WUW8"/>
<feature type="non-terminal residue" evidence="1">
    <location>
        <position position="1"/>
    </location>
</feature>
<proteinExistence type="predicted"/>
<protein>
    <submittedName>
        <fullName evidence="1">Uncharacterized protein</fullName>
    </submittedName>
</protein>
<gene>
    <name evidence="1" type="ORF">K505DRAFT_209536</name>
</gene>